<keyword evidence="3" id="KW-0436">Ligase</keyword>
<evidence type="ECO:0000256" key="4">
    <source>
        <dbReference type="ARBA" id="ARBA00022741"/>
    </source>
</evidence>
<feature type="domain" description="Methionyl/Valyl/Leucyl/Isoleucyl-tRNA synthetase anticodon-binding" evidence="10">
    <location>
        <begin position="68"/>
        <end position="111"/>
    </location>
</feature>
<proteinExistence type="inferred from homology"/>
<evidence type="ECO:0000256" key="8">
    <source>
        <dbReference type="ARBA" id="ARBA00029936"/>
    </source>
</evidence>
<evidence type="ECO:0000256" key="2">
    <source>
        <dbReference type="ARBA" id="ARBA00013169"/>
    </source>
</evidence>
<reference evidence="11 12" key="1">
    <citation type="submission" date="2018-11" db="EMBL/GenBank/DDBJ databases">
        <authorList>
            <consortium name="Pathogen Informatics"/>
        </authorList>
    </citation>
    <scope>NUCLEOTIDE SEQUENCE [LARGE SCALE GENOMIC DNA]</scope>
</reference>
<evidence type="ECO:0000256" key="6">
    <source>
        <dbReference type="ARBA" id="ARBA00022917"/>
    </source>
</evidence>
<comment type="similarity">
    <text evidence="1">Belongs to the class-I aminoacyl-tRNA synthetase family.</text>
</comment>
<keyword evidence="7" id="KW-0030">Aminoacyl-tRNA synthetase</keyword>
<evidence type="ECO:0000259" key="10">
    <source>
        <dbReference type="Pfam" id="PF08264"/>
    </source>
</evidence>
<dbReference type="Pfam" id="PF08264">
    <property type="entry name" value="Anticodon_1"/>
    <property type="match status" value="1"/>
</dbReference>
<dbReference type="PANTHER" id="PTHR11946">
    <property type="entry name" value="VALYL-TRNA SYNTHETASES"/>
    <property type="match status" value="1"/>
</dbReference>
<gene>
    <name evidence="11" type="ORF">DILT_LOCUS14129</name>
</gene>
<feature type="transmembrane region" description="Helical" evidence="9">
    <location>
        <begin position="20"/>
        <end position="38"/>
    </location>
</feature>
<evidence type="ECO:0000313" key="12">
    <source>
        <dbReference type="Proteomes" id="UP000281553"/>
    </source>
</evidence>
<evidence type="ECO:0000256" key="7">
    <source>
        <dbReference type="ARBA" id="ARBA00023146"/>
    </source>
</evidence>
<evidence type="ECO:0000256" key="1">
    <source>
        <dbReference type="ARBA" id="ARBA00005594"/>
    </source>
</evidence>
<protein>
    <recommendedName>
        <fullName evidence="2">valine--tRNA ligase</fullName>
        <ecNumber evidence="2">6.1.1.9</ecNumber>
    </recommendedName>
    <alternativeName>
        <fullName evidence="8">Valyl-tRNA synthetase</fullName>
    </alternativeName>
</protein>
<dbReference type="InterPro" id="IPR013155">
    <property type="entry name" value="M/V/L/I-tRNA-synth_anticd-bd"/>
</dbReference>
<organism evidence="11 12">
    <name type="scientific">Dibothriocephalus latus</name>
    <name type="common">Fish tapeworm</name>
    <name type="synonym">Diphyllobothrium latum</name>
    <dbReference type="NCBI Taxonomy" id="60516"/>
    <lineage>
        <taxon>Eukaryota</taxon>
        <taxon>Metazoa</taxon>
        <taxon>Spiralia</taxon>
        <taxon>Lophotrochozoa</taxon>
        <taxon>Platyhelminthes</taxon>
        <taxon>Cestoda</taxon>
        <taxon>Eucestoda</taxon>
        <taxon>Diphyllobothriidea</taxon>
        <taxon>Diphyllobothriidae</taxon>
        <taxon>Dibothriocephalus</taxon>
    </lineage>
</organism>
<dbReference type="GO" id="GO:0004832">
    <property type="term" value="F:valine-tRNA ligase activity"/>
    <property type="evidence" value="ECO:0007669"/>
    <property type="project" value="UniProtKB-EC"/>
</dbReference>
<keyword evidence="5" id="KW-0067">ATP-binding</keyword>
<evidence type="ECO:0000256" key="5">
    <source>
        <dbReference type="ARBA" id="ARBA00022840"/>
    </source>
</evidence>
<dbReference type="Gene3D" id="1.10.730.10">
    <property type="entry name" value="Isoleucyl-tRNA Synthetase, Domain 1"/>
    <property type="match status" value="1"/>
</dbReference>
<dbReference type="EC" id="6.1.1.9" evidence="2"/>
<sequence length="116" mass="13095">MCHTGITSSSLQFYHAACRISLYLTAFSFLLLLSYAIYHCLQSDYKPPLSTASLAFTSNAKHDLSGTDQWILSCLAHAVQECNTGFKEYLFPRATTACFNFWLYEFCDVYLASCIT</sequence>
<evidence type="ECO:0000313" key="11">
    <source>
        <dbReference type="EMBL" id="VDN22806.1"/>
    </source>
</evidence>
<keyword evidence="9" id="KW-1133">Transmembrane helix</keyword>
<dbReference type="GO" id="GO:0006438">
    <property type="term" value="P:valyl-tRNA aminoacylation"/>
    <property type="evidence" value="ECO:0007669"/>
    <property type="project" value="InterPro"/>
</dbReference>
<keyword evidence="12" id="KW-1185">Reference proteome</keyword>
<dbReference type="GO" id="GO:0005524">
    <property type="term" value="F:ATP binding"/>
    <property type="evidence" value="ECO:0007669"/>
    <property type="project" value="UniProtKB-KW"/>
</dbReference>
<keyword evidence="6" id="KW-0648">Protein biosynthesis</keyword>
<evidence type="ECO:0000256" key="3">
    <source>
        <dbReference type="ARBA" id="ARBA00022598"/>
    </source>
</evidence>
<keyword evidence="9" id="KW-0472">Membrane</keyword>
<dbReference type="Proteomes" id="UP000281553">
    <property type="component" value="Unassembled WGS sequence"/>
</dbReference>
<dbReference type="GO" id="GO:0005829">
    <property type="term" value="C:cytosol"/>
    <property type="evidence" value="ECO:0007669"/>
    <property type="project" value="TreeGrafter"/>
</dbReference>
<dbReference type="PANTHER" id="PTHR11946:SF109">
    <property type="entry name" value="VALINE--TRNA LIGASE"/>
    <property type="match status" value="1"/>
</dbReference>
<dbReference type="EMBL" id="UYRU01072898">
    <property type="protein sequence ID" value="VDN22806.1"/>
    <property type="molecule type" value="Genomic_DNA"/>
</dbReference>
<accession>A0A3P7PXH6</accession>
<keyword evidence="9" id="KW-0812">Transmembrane</keyword>
<dbReference type="InterPro" id="IPR002303">
    <property type="entry name" value="Valyl-tRNA_ligase"/>
</dbReference>
<evidence type="ECO:0000256" key="9">
    <source>
        <dbReference type="SAM" id="Phobius"/>
    </source>
</evidence>
<dbReference type="SUPFAM" id="SSF47323">
    <property type="entry name" value="Anticodon-binding domain of a subclass of class I aminoacyl-tRNA synthetases"/>
    <property type="match status" value="1"/>
</dbReference>
<name>A0A3P7PXH6_DIBLA</name>
<dbReference type="OrthoDB" id="6278924at2759"/>
<dbReference type="AlphaFoldDB" id="A0A3P7PXH6"/>
<dbReference type="InterPro" id="IPR009080">
    <property type="entry name" value="tRNAsynth_Ia_anticodon-bd"/>
</dbReference>
<keyword evidence="4" id="KW-0547">Nucleotide-binding</keyword>